<evidence type="ECO:0000313" key="3">
    <source>
        <dbReference type="Proteomes" id="UP000799753"/>
    </source>
</evidence>
<feature type="compositionally biased region" description="Low complexity" evidence="1">
    <location>
        <begin position="227"/>
        <end position="237"/>
    </location>
</feature>
<feature type="compositionally biased region" description="Basic and acidic residues" evidence="1">
    <location>
        <begin position="375"/>
        <end position="392"/>
    </location>
</feature>
<feature type="compositionally biased region" description="Basic and acidic residues" evidence="1">
    <location>
        <begin position="413"/>
        <end position="423"/>
    </location>
</feature>
<feature type="compositionally biased region" description="Low complexity" evidence="1">
    <location>
        <begin position="62"/>
        <end position="72"/>
    </location>
</feature>
<feature type="compositionally biased region" description="Basic and acidic residues" evidence="1">
    <location>
        <begin position="199"/>
        <end position="221"/>
    </location>
</feature>
<feature type="compositionally biased region" description="Low complexity" evidence="1">
    <location>
        <begin position="142"/>
        <end position="153"/>
    </location>
</feature>
<evidence type="ECO:0000256" key="1">
    <source>
        <dbReference type="SAM" id="MobiDB-lite"/>
    </source>
</evidence>
<proteinExistence type="predicted"/>
<accession>A0A6A6RQI3</accession>
<gene>
    <name evidence="2" type="ORF">P280DRAFT_482593</name>
</gene>
<feature type="compositionally biased region" description="Low complexity" evidence="1">
    <location>
        <begin position="175"/>
        <end position="188"/>
    </location>
</feature>
<keyword evidence="3" id="KW-1185">Reference proteome</keyword>
<organism evidence="2 3">
    <name type="scientific">Massarina eburnea CBS 473.64</name>
    <dbReference type="NCBI Taxonomy" id="1395130"/>
    <lineage>
        <taxon>Eukaryota</taxon>
        <taxon>Fungi</taxon>
        <taxon>Dikarya</taxon>
        <taxon>Ascomycota</taxon>
        <taxon>Pezizomycotina</taxon>
        <taxon>Dothideomycetes</taxon>
        <taxon>Pleosporomycetidae</taxon>
        <taxon>Pleosporales</taxon>
        <taxon>Massarineae</taxon>
        <taxon>Massarinaceae</taxon>
        <taxon>Massarina</taxon>
    </lineage>
</organism>
<reference evidence="2" key="1">
    <citation type="journal article" date="2020" name="Stud. Mycol.">
        <title>101 Dothideomycetes genomes: a test case for predicting lifestyles and emergence of pathogens.</title>
        <authorList>
            <person name="Haridas S."/>
            <person name="Albert R."/>
            <person name="Binder M."/>
            <person name="Bloem J."/>
            <person name="Labutti K."/>
            <person name="Salamov A."/>
            <person name="Andreopoulos B."/>
            <person name="Baker S."/>
            <person name="Barry K."/>
            <person name="Bills G."/>
            <person name="Bluhm B."/>
            <person name="Cannon C."/>
            <person name="Castanera R."/>
            <person name="Culley D."/>
            <person name="Daum C."/>
            <person name="Ezra D."/>
            <person name="Gonzalez J."/>
            <person name="Henrissat B."/>
            <person name="Kuo A."/>
            <person name="Liang C."/>
            <person name="Lipzen A."/>
            <person name="Lutzoni F."/>
            <person name="Magnuson J."/>
            <person name="Mondo S."/>
            <person name="Nolan M."/>
            <person name="Ohm R."/>
            <person name="Pangilinan J."/>
            <person name="Park H.-J."/>
            <person name="Ramirez L."/>
            <person name="Alfaro M."/>
            <person name="Sun H."/>
            <person name="Tritt A."/>
            <person name="Yoshinaga Y."/>
            <person name="Zwiers L.-H."/>
            <person name="Turgeon B."/>
            <person name="Goodwin S."/>
            <person name="Spatafora J."/>
            <person name="Crous P."/>
            <person name="Grigoriev I."/>
        </authorList>
    </citation>
    <scope>NUCLEOTIDE SEQUENCE</scope>
    <source>
        <strain evidence="2">CBS 473.64</strain>
    </source>
</reference>
<dbReference type="Proteomes" id="UP000799753">
    <property type="component" value="Unassembled WGS sequence"/>
</dbReference>
<feature type="region of interest" description="Disordered" evidence="1">
    <location>
        <begin position="332"/>
        <end position="430"/>
    </location>
</feature>
<evidence type="ECO:0000313" key="2">
    <source>
        <dbReference type="EMBL" id="KAF2637666.1"/>
    </source>
</evidence>
<feature type="compositionally biased region" description="Basic and acidic residues" evidence="1">
    <location>
        <begin position="334"/>
        <end position="343"/>
    </location>
</feature>
<feature type="region of interest" description="Disordered" evidence="1">
    <location>
        <begin position="20"/>
        <end position="118"/>
    </location>
</feature>
<feature type="compositionally biased region" description="Polar residues" evidence="1">
    <location>
        <begin position="162"/>
        <end position="174"/>
    </location>
</feature>
<sequence length="430" mass="47676">MVDFRAKVNKLMNVNKITKTEKKRNANTNTDNQNQSLDLTRDERIAVGIPTPSDFSAGIEAPTPTLSSSSSTPSPPLPPTRAPTMRRKSSIFSISTIFKRRPKKTGPETQAPPPPRAQIRVDSIASIESMYAVAYASASPAASHPASLSSSYPHTGAGAASDSISPTAQPQRPTSSASSASSLISALSVGEDTEERELEQEKLDRDTSMDRRSRKRTDVEQYKALAPNPFNSNPFNSKPVNANSINPVSPIEPIDPIETIDPVTSSKHTQRQFLHKEVCATCHRPFPSRPSYAVSLPDAREISRTLSLSSESSESLALWREQREKNARVRRVRRESEERDSLRRWGGRMGRRGAGSFMDTESVNEEREMEEEGDREARESQDGRESIARSGKEVQGIEGELMKELKRKLTNRTTERSSLDQRVGRRNTTT</sequence>
<dbReference type="AlphaFoldDB" id="A0A6A6RQI3"/>
<feature type="region of interest" description="Disordered" evidence="1">
    <location>
        <begin position="142"/>
        <end position="237"/>
    </location>
</feature>
<name>A0A6A6RQI3_9PLEO</name>
<protein>
    <submittedName>
        <fullName evidence="2">Uncharacterized protein</fullName>
    </submittedName>
</protein>
<feature type="compositionally biased region" description="Polar residues" evidence="1">
    <location>
        <begin position="26"/>
        <end position="38"/>
    </location>
</feature>
<dbReference type="EMBL" id="MU006792">
    <property type="protein sequence ID" value="KAF2637666.1"/>
    <property type="molecule type" value="Genomic_DNA"/>
</dbReference>